<accession>A0A9E9C440</accession>
<feature type="domain" description="KTSC" evidence="1">
    <location>
        <begin position="7"/>
        <end position="64"/>
    </location>
</feature>
<protein>
    <submittedName>
        <fullName evidence="2">KTSC domain-containing protein</fullName>
    </submittedName>
</protein>
<evidence type="ECO:0000259" key="1">
    <source>
        <dbReference type="Pfam" id="PF13619"/>
    </source>
</evidence>
<evidence type="ECO:0000313" key="2">
    <source>
        <dbReference type="EMBL" id="WAL59626.1"/>
    </source>
</evidence>
<keyword evidence="3" id="KW-1185">Reference proteome</keyword>
<dbReference type="InterPro" id="IPR025309">
    <property type="entry name" value="KTSC_dom"/>
</dbReference>
<dbReference type="RefSeq" id="WP_268609420.1">
    <property type="nucleotide sequence ID" value="NZ_CP113797.1"/>
</dbReference>
<organism evidence="2 3">
    <name type="scientific">Thermocoleostomius sinensis A174</name>
    <dbReference type="NCBI Taxonomy" id="2016057"/>
    <lineage>
        <taxon>Bacteria</taxon>
        <taxon>Bacillati</taxon>
        <taxon>Cyanobacteriota</taxon>
        <taxon>Cyanophyceae</taxon>
        <taxon>Oculatellales</taxon>
        <taxon>Oculatellaceae</taxon>
        <taxon>Thermocoleostomius</taxon>
    </lineage>
</organism>
<reference evidence="2" key="1">
    <citation type="submission" date="2022-12" db="EMBL/GenBank/DDBJ databases">
        <title>Polyphasic identification of a Novel Hot-Spring Cyanobacterium Ocullathermofonsia sinensis gen nov. sp. nov. and Genomic Insights on its Adaptations to the Thermal Habitat.</title>
        <authorList>
            <person name="Daroch M."/>
            <person name="Tang J."/>
            <person name="Jiang Y."/>
        </authorList>
    </citation>
    <scope>NUCLEOTIDE SEQUENCE</scope>
    <source>
        <strain evidence="2">PKUAC-SCTA174</strain>
    </source>
</reference>
<dbReference type="KEGG" id="tsin:OXH18_21020"/>
<dbReference type="AlphaFoldDB" id="A0A9E9C440"/>
<dbReference type="EMBL" id="CP113797">
    <property type="protein sequence ID" value="WAL59626.1"/>
    <property type="molecule type" value="Genomic_DNA"/>
</dbReference>
<proteinExistence type="predicted"/>
<dbReference type="Proteomes" id="UP001163152">
    <property type="component" value="Chromosome"/>
</dbReference>
<dbReference type="Pfam" id="PF13619">
    <property type="entry name" value="KTSC"/>
    <property type="match status" value="1"/>
</dbReference>
<evidence type="ECO:0000313" key="3">
    <source>
        <dbReference type="Proteomes" id="UP001163152"/>
    </source>
</evidence>
<sequence length="78" mass="9269">MQLQPVNSDQIYAIGYDAAIERLVVVFQNHRIYQFFDVPATVYHELLRAGSKDQYIQTSVVGQYPYAQLLRRKRKRHR</sequence>
<name>A0A9E9C440_9CYAN</name>
<gene>
    <name evidence="2" type="ORF">OXH18_21020</name>
</gene>